<sequence length="332" mass="39730">MTTIIENNSFDKDIFIFNNSFNDIKIKLSKLDSSTFKQVNNIKYIIKNNKYTNYIFTFIKTTLENTLTFVDEVIIDNYITLNYLNYLDDINYTPFASNFTIYKPYRLILNLDNETIYKKITSINYYNTIIKTNNDCIVNKSVKTIHKNKNNYIRKLIFINVLIKLKSNKIYSTLYNNNNINFYSTEEKNQLICYCKIYTDNPHVIVDNFGCFVYKDGSCCLINRYNKLVKKIVIVPNFKEMCFNLFFNYNNNYYLSNDDNKNIAWTSLEKNINKWIPNITISEDKLFLQYIIDNVNKNNIDYYILTCRYYDEVNDIILKVNKFFFNVLKKSK</sequence>
<proteinExistence type="predicted"/>
<evidence type="ECO:0000313" key="2">
    <source>
        <dbReference type="Proteomes" id="UP000217428"/>
    </source>
</evidence>
<dbReference type="Pfam" id="PF03336">
    <property type="entry name" value="Pox_C4_C10"/>
    <property type="match status" value="1"/>
</dbReference>
<reference evidence="1 2" key="1">
    <citation type="journal article" date="2017" name="Virus Genes">
        <title>Characterization of Eptesipoxvirus, a novel poxvirus from a microchiropteran bat.</title>
        <authorList>
            <person name="Tu S.L."/>
            <person name="Nakazawa Y."/>
            <person name="Gao J."/>
            <person name="Wilkins K."/>
            <person name="Gallardo-Romero N."/>
            <person name="Li Y."/>
            <person name="Emerson G.L."/>
            <person name="Carroll D.S."/>
            <person name="Upton C."/>
        </authorList>
    </citation>
    <scope>NUCLEOTIDE SEQUENCE [LARGE SCALE GENOMIC DNA]</scope>
    <source>
        <strain evidence="1 2">Washington</strain>
    </source>
</reference>
<dbReference type="EMBL" id="KY747497">
    <property type="protein sequence ID" value="ASK51359.1"/>
    <property type="molecule type" value="Genomic_DNA"/>
</dbReference>
<dbReference type="OrthoDB" id="15339at10239"/>
<gene>
    <name evidence="1" type="ORF">EPTV-WA-158</name>
</gene>
<accession>A0A220T6L7</accession>
<name>A0A220T6L7_9POXV</name>
<organism evidence="1 2">
    <name type="scientific">Eptesipox virus</name>
    <dbReference type="NCBI Taxonomy" id="1329402"/>
    <lineage>
        <taxon>Viruses</taxon>
        <taxon>Varidnaviria</taxon>
        <taxon>Bamfordvirae</taxon>
        <taxon>Nucleocytoviricota</taxon>
        <taxon>Pokkesviricetes</taxon>
        <taxon>Chitovirales</taxon>
        <taxon>Poxviridae</taxon>
        <taxon>Chordopoxvirinae</taxon>
        <taxon>Vespertilionpoxvirus</taxon>
        <taxon>Vespertilionpoxvirus eptesipox</taxon>
    </lineage>
</organism>
<evidence type="ECO:0000313" key="1">
    <source>
        <dbReference type="EMBL" id="ASK51359.1"/>
    </source>
</evidence>
<dbReference type="InterPro" id="IPR005004">
    <property type="entry name" value="Poxvirus_C4/C10"/>
</dbReference>
<keyword evidence="1" id="KW-0675">Receptor</keyword>
<dbReference type="Proteomes" id="UP000217428">
    <property type="component" value="Segment"/>
</dbReference>
<keyword evidence="2" id="KW-1185">Reference proteome</keyword>
<protein>
    <submittedName>
        <fullName evidence="1">IL-1 receptor antagonist</fullName>
    </submittedName>
</protein>